<dbReference type="SMART" id="SM00112">
    <property type="entry name" value="CA"/>
    <property type="match status" value="1"/>
</dbReference>
<evidence type="ECO:0000259" key="2">
    <source>
        <dbReference type="PROSITE" id="PS50268"/>
    </source>
</evidence>
<dbReference type="PANTHER" id="PTHR45739">
    <property type="entry name" value="MATRIX PROTEIN, PUTATIVE-RELATED"/>
    <property type="match status" value="1"/>
</dbReference>
<dbReference type="Proteomes" id="UP000622707">
    <property type="component" value="Unassembled WGS sequence"/>
</dbReference>
<dbReference type="PROSITE" id="PS50268">
    <property type="entry name" value="CADHERIN_2"/>
    <property type="match status" value="2"/>
</dbReference>
<reference evidence="3 4" key="1">
    <citation type="journal article" date="2017" name="Int. J. Syst. Evol. Microbiol.">
        <title>Ramlibacter alkalitolerans sp. nov., alkali-tolerant bacterium isolated from soil of ginseng.</title>
        <authorList>
            <person name="Lee D.H."/>
            <person name="Cha C.J."/>
        </authorList>
    </citation>
    <scope>NUCLEOTIDE SEQUENCE [LARGE SCALE GENOMIC DNA]</scope>
    <source>
        <strain evidence="3 4">KACC 19305</strain>
    </source>
</reference>
<dbReference type="Gene3D" id="2.60.40.2810">
    <property type="match status" value="18"/>
</dbReference>
<dbReference type="InterPro" id="IPR041690">
    <property type="entry name" value="Cadherin_5"/>
</dbReference>
<feature type="compositionally biased region" description="Low complexity" evidence="1">
    <location>
        <begin position="5887"/>
        <end position="5896"/>
    </location>
</feature>
<feature type="compositionally biased region" description="Pro residues" evidence="1">
    <location>
        <begin position="5863"/>
        <end position="5886"/>
    </location>
</feature>
<proteinExistence type="predicted"/>
<name>A0ABS1JUC9_9BURK</name>
<organism evidence="3 4">
    <name type="scientific">Ramlibacter alkalitolerans</name>
    <dbReference type="NCBI Taxonomy" id="2039631"/>
    <lineage>
        <taxon>Bacteria</taxon>
        <taxon>Pseudomonadati</taxon>
        <taxon>Pseudomonadota</taxon>
        <taxon>Betaproteobacteria</taxon>
        <taxon>Burkholderiales</taxon>
        <taxon>Comamonadaceae</taxon>
        <taxon>Ramlibacter</taxon>
    </lineage>
</organism>
<evidence type="ECO:0000256" key="1">
    <source>
        <dbReference type="SAM" id="MobiDB-lite"/>
    </source>
</evidence>
<dbReference type="PANTHER" id="PTHR45739:SF8">
    <property type="entry name" value="FRAS1-RELATED EXTRACELLULAR MATRIX PROTEIN 1"/>
    <property type="match status" value="1"/>
</dbReference>
<comment type="caution">
    <text evidence="3">The sequence shown here is derived from an EMBL/GenBank/DDBJ whole genome shotgun (WGS) entry which is preliminary data.</text>
</comment>
<feature type="region of interest" description="Disordered" evidence="1">
    <location>
        <begin position="5859"/>
        <end position="5914"/>
    </location>
</feature>
<dbReference type="Gene3D" id="2.120.10.30">
    <property type="entry name" value="TolB, C-terminal domain"/>
    <property type="match status" value="1"/>
</dbReference>
<accession>A0ABS1JUC9</accession>
<dbReference type="Pfam" id="PF06739">
    <property type="entry name" value="SBBP"/>
    <property type="match status" value="3"/>
</dbReference>
<evidence type="ECO:0000313" key="3">
    <source>
        <dbReference type="EMBL" id="MBL0427900.1"/>
    </source>
</evidence>
<sequence length="6093" mass="609152">MEPRLLYSADLAGALALATGFEAPAEQRTLTDSGEYASTANADAAAQATFATIPLGFESNAGQGAADADFLANGSGYGIELARGDARLTLLGAGGEQQVVTLTLAGARADPTGEGENLLAGRSNYIVGNDASRWLTGIANYGSVVYRGVYEGVDLRYYGTQRQLEYDFIVAPGASADAIRLQFQGVESASVDAEGQLVLRVAGSDADVRFKAPVSYQRGANGLEAVSSRYVLEADGTIGFALGAYDASRELVIDPVLDYATYFGGTGRQEARSVTTDEVGNVYVTGRTTSSNGSLAPVVGAGGGLGDIFVAKFSGDLSTLLYSTRIGGTGDDEGRGIAVDSAGNVAITGWTQSSDFPLANANDSSLAGTQDSVVLKLNASGGLVFSTYYGGNAGTDWGNAVAMDGSGNVYAAGQVSDRGIFSLLFGTSDNAFVNKYSATGTLVYEQTVGGTGVDEAFGIAVDGAGEAYVVGRTNSSGGLVGGLLTQVGFGGSTDGFLVRLDASGNGVYSTYIGGSDSDTARAVAIDGSGKAYVVGTTHAGAFTTTANAMLASTTANGRTIGYLRVYDTNVSGSSSLQYSSYIGGSADGDTPVGVAYAQGRVIVAGNAVSTDLALTPNAIQATNAGGSFFLLLVNPAGTGSADLQFGTYYADNSTAGGVAVWGSHAYVVGGTSKGGLATTDAYQPSKAGPTDAIVASIAVFPNAAPVLTGAAQPPAVLEDSIGGTGFRVSSLLTGRVTDADAPQRQGIAIVGADASAGSWQYSIDAGASWLNVGSTSLTSALLLGADSQTRLRFIPNPNYAGTIANALTIRAWDRTSGSANTRVDTSSYGGSTAFSSDTASIAMVVTAVNDPPVRLAGAVANLTVLEDAPATSLGLGALAYGAGGGADEAAQTFTFTVTAVPSAALGSIVLSDGTVVAANANYTLDQLRDMQFKAAADANGGPATFSWSVIDSGGGSDRIAESLTISVTAQNDPPVRSAGTVANLTVAEDGPLASLGLGTLDYGPGGAIDEAGQGLSYTVTAVPPSALGTIVLADGKTVVATGTYTLDELRGMQFKARADANGGPATFAWSVADSGDGSNTLGESLAITVTPVNDDPVTGTVDLGTFGEDAGALVITSAQLLAGASDVDSDALSVGNLSASGGALVDNRDGTWTFTPERDFNGSVTFAYEVSDGSVAVAGSATLAVSADNDAPVAGPVALPALAEDGVATVTEAQLLGGAADVDGDTLSVLDVGVSDGTLVDNGDGTWTFTPGRDFNGSVSFTYEVTDGAVTVAASATLEVTPVNDAPTTSAVTLPAVAEDDVATISSAQLLGKASDVDGDVLAIANLTASGGTLVDNGDGTWTFTPARDFNGPVSFAYEISDGGATVAGSATLEVTAVNDAPTTSVVTLPAVAEDGVATISSAQLLANASDVDGDALSLANVSASGGTLVDNGDGTWTFTPAPDSNGPVSFTYQVTDGAAMVAGSATLEVTPVNDAPTTSAVTLPAIAEDGTTTISSARLLANASDVDGDVLAIANLTASGGTLVDNGDGTWTFTPVRDFNGPVTFTYEISDGAATVAGSATLEVTPVNDAPTTSAVTLPAIAEDGATTISSAQLLAKASDVDADALAVVNLSASSGTLRDNGDGTWTFTPVRDFNGPVTFTYEISDGVATVAGSATLEVTAVNDAPTTSQVILPAVAEDGATTISSAQFLANASDVDGDVLAVRNLLASSGTLKDNGDGTWTFTAQRDLNGPVSFTYEVTDGAATVAGSAALSVTAVNDAPTTSTVTLPAIAEDGTTTITVAQLLANASDVDGDFLALANLTASGGTLVSNLDGTWTFTPTRDFNGPVSFTYEIGDGAATVAGTATLAVTPVNDAPITSAVTLPAVAEDGATTISSAQLLANASDVDGDVLSLANVTASSGTLVDNLDGTWTFTPTRDFNGPVSFTYEISDGGATVGGTATLAVTPVNDAPTTSQVILPAIAEDGATTISSAQLLANASDVDGDALAIANLTASGGTLVDNGDGTWIFTPVRDLNGPVTFTYEISDGAATVAGSATLEVTPVNDAPITSAVTLPAIEEDGATTISSAQLLANASDVDGNVLAIVNLTASSGTLKDNGDGTWTFTPGRDFTGPVSFTYQITDGAATVAGSATLELTPVNDAPTTSAVTLPAIAEDGATTISSAQLLANASDVDGDVLAIANLTASSGTLKDNEDGTWTFTPQRDSNGPVSFTYEVTDGAATVAGSAALSVTAVNDAPTTSIVTLPAIAEDGTTTISWAQLLANASDVDGDVLAIANLTASSGTLKDNGDGTWTFTPQRDLNGPVSFTYEVTDGTATVDGSAALSVRAVNDAPTTSIVTLPAIAEDGTTTITVAQFLANASDVDGDVLTLANLTASSGTLVNNLDGTWTFTPARDFNGPVNFRYEISDGAATVGGTATLAVTPVNDAPTTSEVILPAVAEDGGTTISSAQLLANASDVDGDVLAVRNLLASSGTLKDNGDGTWTFTPARDFNGPVSFTYEITDGAVTVASTATLAVTPVNDAPTTSQVILPAVAEDGATTISSAQLLANASDVDGDVLAVTNLLASSGTLKDNGDGTWTFTPGRDFTGPVSFTYEISDGAAAVGGTATLAVTPVNDAPTTSEAILPAVAEDGGTTISSAQLLANASDVDGDVLAVRNLLASSGTLKDNGDGTWTFTPGRDFNGPVSFTYQITDSAATVAASATLAVTPVNDAPTTSAVSLPAIAEDGTTTISSAQLLANASDVDGDVLALANLTASSGTLVNNLDGTWTFTPARDFNGPVSFTYEITDGAVTVASTATLAVTPVNDAPTTSQVILPAVAEDGGTTISSAQLLANASDVDADALALANLTASGGTLVDNGNGTWTFTPARDFNGRVSFSYQITDGAATVAGSATLEVTPVNDTPTTSAVTLPGIAEDGASTISASQLLANAWDVDGDVLTLASVTASRGTLVDNGNGTWTFTPARDFNGPVTFTYEISDGAATVAGSATLEVTAVNDAPTTSAVTLPSIAEDGAATIAATQLLTNASDVDGDVLAVRNLLASSGTLVDNGNGTWTFTPQRDFNAAVTFTYEISDGAATVTGSAALSVTPVNDAPTASAVTLPTVAEDGVTTIAVAQLLANASDVDGDVLTFANVTASSGTLVDNGNGTWTFTPARDFNGPVTFTYEISDGAATVAGSATLEVTAVNDAPTTSAVTLPAMAEDGTTTINSAQLLANASDVDGDVLALANLTASSGTLVNNLDGTWTFTPTRDFNGSVSFTYVISDGGATVAGTATLAVTSVNDAPTTSQVILPAVAEDSGTTISSAQLLANASDVDGEALALANLTVSGGTLVDNGNGTWTFTPADDFNGPVSFTYEISDGAATAAGSASLEVTPVNDAPTTSAVTLPAIAEDGATTISSAQLLANASDVDGDVLSLANVSASGGTLVDNGDGTWTFTPARDFNGPVTFTYEISDGAATVAGSATLEVTPVNDAPTTSTVTLPAIAEDGTTTITVAQLLANASDVDGDFLALANLTASGGTLVSNLDGTWTFTPTRDFNGPVSFTYEISDGSATVAGTATLAVRPVNDPPITSAVTLSAIAEDGATTISSAQLLANASDVDGDVLSLANVTASSGTLVDNLDGTWTFTPTRDFNGPVSFTYEISDGAVTVASTATLAVTPVNDAPSTSQVILPAVAEDGGTTISFAQLLANASDVDGDVLAVRNLLASSGTLKDNGDGTWTFTPGRDFNGPVSFTYQITDGAATVAGSAMLSVTPVNDAPTASAVTLPAIAEDGASTISASQLLANASDVDGDVLAVTHLTASSGTLVDNGNGTWTFIPGRDFNGPVSFTYEVTDGAMTVAASATLVVTPVNDAPTASAVNLPAVAEDGVTTISSAQLLSNASDVDGGDLAARNLSASSGTLVDNGNGTWTFTPGRDFNGPVNFTYEISDGGATVAGSATLEVTPVNDAPATSAVTRPAVAEDGVATIAATQLLANASDVDGDVLALANLTASSGTLVDNGNGSWTFTPARDFNGPVSFTYEVTDGAATVAGSATLEVTPVNDAPTTSAVTLPAIAEDGAATISSTQLLANASDVDGDVLALANLTASSGMLVDNLDGTWTFTPTRDFNGPVSFTYQITDGAATVAAGATLAVTSVNDAPTASVVTLPAVAEDGVATIAVAQLLANASDVDGDVLALANLTTSSGTLVNNLDGTWTFTPTRDFNGPVSFTYEISDGGATVAGSATLEVTPVNDAPTTSAVTLPSIAEDGATTIAATQLLANAVDVDGDVLAVRNLVASSGTVVDNGNGTWTFTPGRDFNGPVSFTYQVTDGATTVSGSAALAVTPVDDAPTTSRVILPAVAEDGGTTISSAQLLANASDVDGDVLALANLNASSGTLVDYGNGTWTFTPARDFNGRVSFSYQITDGAATVAGSATLEVTPVNDAPTTSAVTLPGIAEDGASTISASQLLANASDADGDVITLANVTASRGTLVDNGNGTWTFTPARDFNGPVTFTYEISDGAATVAGSATVEVTPVNDAPTTSAVTLPAIAEDGATTITVAQLLANASDVDHDVLAIANFAASSGTLVNNFDGTWTFTPTRDFNGPVSFTYEISDGGATVAGGATLVVGPVNDAPTTGQATLPAIAEDGATTISSAQLLANALDVDGDVLAIANLTASGGTLVDNGDGTWTFYPTRDFNGSVSFTYEISDGAAAVAGSGTVEVTPVNDAPITSTVTLPAIAEDGGTTITVAQLLANASDVEDDVLVIANLTASSGTAANNGDGTWTFTPARDFNGLVSFTYEISDGATTVAGSATLEAAPVNDAPTTSAVTLPVVAEDGATTISSAQLLAKASDVDGDLLALSNLTASSGTLKDNEDGTWTFTPTRDFSGSVSFTYEISDGAAPVAGSAALTVTPVNDAPTAGQVTLPAIAEDGATTISSAQLLVSASDVDDDVLAIANLTASSGTLVDNRDGTWTFTPGRDFNGPVSFTYEITDGAATVGASATLAVTSVNDAPMAGVVTLPAIAEDGVATVTLAQFLANASDVDGDDLTLANLTASSGTLKNNGDGTWTFTPRRDFNGLVSFTYQITDGAANVAASATLTVTPVNDAPTTSEVNLPAIAEDGATTIAATQLLANASDVDGDVLTVTNLTAPSGTLVDNGNGTWTFTPTRDFNGPVSFTYEISDGGAAVAGSATLEVAPVNDAPTTSAVTLPAIAEDGATTLSSAQLLANASDVDGDVLAIANLTASGGTLKDNGDGTWTFTPTRDFNGPVSFTYEISDGAATVAASATLEVTAVNDAPTTSTVTLPAIAEEGATTISSAQLLANASDVDADALTLSNLSASSGTLVNNGDGTWTYTPSRDFNGPVSFTYEITDGAATVAGSATLEVTPVNDAPTTSTVTLPAIAEDGATTISSAQLLANASDADADRLSITNLSASSGTLVDNGNGTWTFTPTRDFHGPVSFTYEITDGAATVAGSATLAVAAVNDAPTTSTVTLPSIAEDGVTTITPTELLAKASDVDGDRLRITNLSASAGTLVDNGNGTWTFTPAGDFYGQVSFTYEITDGAALGAGRASLTVTPVNDAPTTSAVSLPAIPEDSGTITITADQLLANAQDADGDVLAVTGLSASGGTVVDLGDGKWSFTPAPDFNGRIIFSYGLDDGSTWTAASATLDVAPRNDAPVAGADTLAATEDTTITYRAQDLLANDRDVEGTPLRIATVTSGAGGTAVLGGNGYVTFTPDPDFNGEASFTYTVTDGDSESRSATVTVVVAPVNDAPVFKGEASLELVVPEGQMAATTLLASDVDGPLPLRFAIAGGADAAHFVIDPVTGRLSFADARDFEAPADADADNVYHVVVQVSDGMLSTTQTLSIRVADMADTVTAPTLPEAPPAGKPEPSAPPPAAPAPATPAPQGSSSAPAPEEHAVPTGVGDEVVGGTAGSADPLGGFVTTSLSGVQLQSLLVESGDVGAHNLRAVVLDHSGIELISVDLQAEGGSGTFTVAARLESRQLEELQRTLRSTAFAENMDRLRDEVRDSAGLEQSVTVSVAGVSLGLSLVYVLWLVRGGVLMGSYLSAMPAWRILDPLPVLARPDDEHDDDEEDLGDPGREARNVLRGFE</sequence>
<evidence type="ECO:0000313" key="4">
    <source>
        <dbReference type="Proteomes" id="UP000622707"/>
    </source>
</evidence>
<feature type="region of interest" description="Disordered" evidence="1">
    <location>
        <begin position="6066"/>
        <end position="6093"/>
    </location>
</feature>
<dbReference type="SUPFAM" id="SSF63829">
    <property type="entry name" value="Calcium-dependent phosphotriesterase"/>
    <property type="match status" value="1"/>
</dbReference>
<protein>
    <submittedName>
        <fullName evidence="3">Cadherin-like domain-containing protein</fullName>
    </submittedName>
</protein>
<feature type="domain" description="Cadherin" evidence="2">
    <location>
        <begin position="5758"/>
        <end position="5862"/>
    </location>
</feature>
<feature type="compositionally biased region" description="Basic and acidic residues" evidence="1">
    <location>
        <begin position="6080"/>
        <end position="6093"/>
    </location>
</feature>
<dbReference type="InterPro" id="IPR002126">
    <property type="entry name" value="Cadherin-like_dom"/>
</dbReference>
<dbReference type="InterPro" id="IPR015919">
    <property type="entry name" value="Cadherin-like_sf"/>
</dbReference>
<dbReference type="SUPFAM" id="SSF49313">
    <property type="entry name" value="Cadherin-like"/>
    <property type="match status" value="1"/>
</dbReference>
<dbReference type="NCBIfam" id="NF012211">
    <property type="entry name" value="tand_rpt_95"/>
    <property type="match status" value="49"/>
</dbReference>
<dbReference type="Gene3D" id="2.60.40.3440">
    <property type="match status" value="29"/>
</dbReference>
<feature type="compositionally biased region" description="Acidic residues" evidence="1">
    <location>
        <begin position="6070"/>
        <end position="6079"/>
    </location>
</feature>
<dbReference type="InterPro" id="IPR051561">
    <property type="entry name" value="FRAS1_ECM"/>
</dbReference>
<dbReference type="Gene3D" id="2.60.40.60">
    <property type="entry name" value="Cadherins"/>
    <property type="match status" value="1"/>
</dbReference>
<dbReference type="EMBL" id="JAEQND010000014">
    <property type="protein sequence ID" value="MBL0427900.1"/>
    <property type="molecule type" value="Genomic_DNA"/>
</dbReference>
<dbReference type="InterPro" id="IPR057708">
    <property type="entry name" value="DUF7948"/>
</dbReference>
<dbReference type="Pfam" id="PF17892">
    <property type="entry name" value="Cadherin_5"/>
    <property type="match status" value="49"/>
</dbReference>
<dbReference type="Pfam" id="PF25778">
    <property type="entry name" value="DUF7948"/>
    <property type="match status" value="1"/>
</dbReference>
<feature type="domain" description="Cadherin" evidence="2">
    <location>
        <begin position="5662"/>
        <end position="5756"/>
    </location>
</feature>
<dbReference type="CDD" id="cd11304">
    <property type="entry name" value="Cadherin_repeat"/>
    <property type="match status" value="1"/>
</dbReference>
<gene>
    <name evidence="3" type="ORF">JI746_22525</name>
</gene>
<dbReference type="InterPro" id="IPR010620">
    <property type="entry name" value="SBBP_repeat"/>
</dbReference>
<keyword evidence="4" id="KW-1185">Reference proteome</keyword>
<dbReference type="InterPro" id="IPR011042">
    <property type="entry name" value="6-blade_b-propeller_TolB-like"/>
</dbReference>